<evidence type="ECO:0000313" key="2">
    <source>
        <dbReference type="Proteomes" id="UP000518315"/>
    </source>
</evidence>
<accession>A0A7W5BNJ1</accession>
<comment type="caution">
    <text evidence="1">The sequence shown here is derived from an EMBL/GenBank/DDBJ whole genome shotgun (WGS) entry which is preliminary data.</text>
</comment>
<dbReference type="RefSeq" id="WP_165504834.1">
    <property type="nucleotide sequence ID" value="NZ_JACHXH010000012.1"/>
</dbReference>
<dbReference type="Proteomes" id="UP000518315">
    <property type="component" value="Unassembled WGS sequence"/>
</dbReference>
<keyword evidence="2" id="KW-1185">Reference proteome</keyword>
<dbReference type="EMBL" id="JACHXH010000012">
    <property type="protein sequence ID" value="MBB3135954.1"/>
    <property type="molecule type" value="Genomic_DNA"/>
</dbReference>
<protein>
    <submittedName>
        <fullName evidence="1">Uncharacterized protein</fullName>
    </submittedName>
</protein>
<reference evidence="1 2" key="1">
    <citation type="submission" date="2020-08" db="EMBL/GenBank/DDBJ databases">
        <title>Genomic Encyclopedia of Type Strains, Phase III (KMG-III): the genomes of soil and plant-associated and newly described type strains.</title>
        <authorList>
            <person name="Whitman W."/>
        </authorList>
    </citation>
    <scope>NUCLEOTIDE SEQUENCE [LARGE SCALE GENOMIC DNA]</scope>
    <source>
        <strain evidence="1 2">CECT 4113</strain>
    </source>
</reference>
<proteinExistence type="predicted"/>
<dbReference type="AlphaFoldDB" id="A0A7W5BNJ1"/>
<evidence type="ECO:0000313" key="1">
    <source>
        <dbReference type="EMBL" id="MBB3135954.1"/>
    </source>
</evidence>
<gene>
    <name evidence="1" type="ORF">FHS26_003701</name>
</gene>
<sequence>MQAISTSEQIKARSLARLIVEALIDAANRQAISDRSAFLDNHTLAGLSLIPL</sequence>
<name>A0A7W5BNJ1_9HYPH</name>
<organism evidence="1 2">
    <name type="scientific">Rhizobium pisi</name>
    <dbReference type="NCBI Taxonomy" id="574561"/>
    <lineage>
        <taxon>Bacteria</taxon>
        <taxon>Pseudomonadati</taxon>
        <taxon>Pseudomonadota</taxon>
        <taxon>Alphaproteobacteria</taxon>
        <taxon>Hyphomicrobiales</taxon>
        <taxon>Rhizobiaceae</taxon>
        <taxon>Rhizobium/Agrobacterium group</taxon>
        <taxon>Rhizobium</taxon>
    </lineage>
</organism>